<keyword evidence="9" id="KW-1185">Reference proteome</keyword>
<evidence type="ECO:0000256" key="1">
    <source>
        <dbReference type="ARBA" id="ARBA00004236"/>
    </source>
</evidence>
<proteinExistence type="inferred from homology"/>
<dbReference type="InterPro" id="IPR018619">
    <property type="entry name" value="Hyccin"/>
</dbReference>
<dbReference type="EMBL" id="JAVRJZ010000018">
    <property type="protein sequence ID" value="KAK2708139.1"/>
    <property type="molecule type" value="Genomic_DNA"/>
</dbReference>
<gene>
    <name evidence="8" type="ORF">QYM36_013903</name>
</gene>
<feature type="region of interest" description="Disordered" evidence="7">
    <location>
        <begin position="387"/>
        <end position="460"/>
    </location>
</feature>
<feature type="compositionally biased region" description="Basic and acidic residues" evidence="7">
    <location>
        <begin position="387"/>
        <end position="449"/>
    </location>
</feature>
<comment type="subcellular location">
    <subcellularLocation>
        <location evidence="1">Cell membrane</location>
    </subcellularLocation>
    <subcellularLocation>
        <location evidence="2">Cytoplasm</location>
        <location evidence="2">Cytosol</location>
    </subcellularLocation>
</comment>
<keyword evidence="5" id="KW-0472">Membrane</keyword>
<protein>
    <recommendedName>
        <fullName evidence="10">Hyccin</fullName>
    </recommendedName>
</protein>
<dbReference type="GO" id="GO:0005886">
    <property type="term" value="C:plasma membrane"/>
    <property type="evidence" value="ECO:0007669"/>
    <property type="project" value="UniProtKB-SubCell"/>
</dbReference>
<comment type="caution">
    <text evidence="8">The sequence shown here is derived from an EMBL/GenBank/DDBJ whole genome shotgun (WGS) entry which is preliminary data.</text>
</comment>
<dbReference type="GO" id="GO:0046854">
    <property type="term" value="P:phosphatidylinositol phosphate biosynthetic process"/>
    <property type="evidence" value="ECO:0007669"/>
    <property type="project" value="TreeGrafter"/>
</dbReference>
<comment type="similarity">
    <text evidence="6">Belongs to the Hyccin family.</text>
</comment>
<dbReference type="GO" id="GO:0005829">
    <property type="term" value="C:cytosol"/>
    <property type="evidence" value="ECO:0007669"/>
    <property type="project" value="UniProtKB-SubCell"/>
</dbReference>
<dbReference type="GO" id="GO:0072659">
    <property type="term" value="P:protein localization to plasma membrane"/>
    <property type="evidence" value="ECO:0007669"/>
    <property type="project" value="TreeGrafter"/>
</dbReference>
<dbReference type="Pfam" id="PF09790">
    <property type="entry name" value="Hyccin"/>
    <property type="match status" value="1"/>
</dbReference>
<dbReference type="Proteomes" id="UP001187531">
    <property type="component" value="Unassembled WGS sequence"/>
</dbReference>
<organism evidence="8 9">
    <name type="scientific">Artemia franciscana</name>
    <name type="common">Brine shrimp</name>
    <name type="synonym">Artemia sanfranciscana</name>
    <dbReference type="NCBI Taxonomy" id="6661"/>
    <lineage>
        <taxon>Eukaryota</taxon>
        <taxon>Metazoa</taxon>
        <taxon>Ecdysozoa</taxon>
        <taxon>Arthropoda</taxon>
        <taxon>Crustacea</taxon>
        <taxon>Branchiopoda</taxon>
        <taxon>Anostraca</taxon>
        <taxon>Artemiidae</taxon>
        <taxon>Artemia</taxon>
    </lineage>
</organism>
<name>A0AA88HD37_ARTSF</name>
<sequence length="460" mass="52609">MTTSVKEFIDGIKEIIGLSIPSVLDQNSVQKIKIFLKADWDRYYDVICQLSEASGELEAKECVCQFLSLFYQSRDEELQRFCLQLTPNFTYIILDGYSRGTFRSLPWLKTLIASVYNFSISDEKAKPKTRSFRVLPLSHPSYYHEPIGLGPSPALTESTLRRLEPLTPKLVTWGPHEHIDALTMSNFPEVISVLLRLLNQQLNLITQKGLYSICTVIQRIYGQGFLSQASCEENFEPRLPFFSKISVEFLRTLYFASFNPSRSQGASELNRCATLALEALRSRALRDLNSDLIVMTTSVRHSIPRSRESGNVQPSVSNITNKTIITNASFRTKKHAEDIPIQDPEENKILGSISEEEEPMKRGNAIRSSTKEIMEKFKMPEINIVKRNREARKSESEGKKGEIKEVKRDHENKPKRTDTNKKIFRSDTDEYELQERRKENVEKSGKRSGDYSFLVNGTGL</sequence>
<accession>A0AA88HD37</accession>
<evidence type="ECO:0000256" key="4">
    <source>
        <dbReference type="ARBA" id="ARBA00022490"/>
    </source>
</evidence>
<evidence type="ECO:0008006" key="10">
    <source>
        <dbReference type="Google" id="ProtNLM"/>
    </source>
</evidence>
<evidence type="ECO:0000313" key="8">
    <source>
        <dbReference type="EMBL" id="KAK2708139.1"/>
    </source>
</evidence>
<dbReference type="PANTHER" id="PTHR31220:SF1">
    <property type="entry name" value="GH21176P"/>
    <property type="match status" value="1"/>
</dbReference>
<evidence type="ECO:0000256" key="5">
    <source>
        <dbReference type="ARBA" id="ARBA00023136"/>
    </source>
</evidence>
<evidence type="ECO:0000256" key="3">
    <source>
        <dbReference type="ARBA" id="ARBA00022475"/>
    </source>
</evidence>
<keyword evidence="3" id="KW-1003">Cell membrane</keyword>
<dbReference type="PANTHER" id="PTHR31220">
    <property type="entry name" value="HYCCIN RELATED"/>
    <property type="match status" value="1"/>
</dbReference>
<evidence type="ECO:0000313" key="9">
    <source>
        <dbReference type="Proteomes" id="UP001187531"/>
    </source>
</evidence>
<reference evidence="8" key="1">
    <citation type="submission" date="2023-07" db="EMBL/GenBank/DDBJ databases">
        <title>Chromosome-level genome assembly of Artemia franciscana.</title>
        <authorList>
            <person name="Jo E."/>
        </authorList>
    </citation>
    <scope>NUCLEOTIDE SEQUENCE</scope>
    <source>
        <tissue evidence="8">Whole body</tissue>
    </source>
</reference>
<evidence type="ECO:0000256" key="2">
    <source>
        <dbReference type="ARBA" id="ARBA00004514"/>
    </source>
</evidence>
<keyword evidence="4" id="KW-0963">Cytoplasm</keyword>
<dbReference type="AlphaFoldDB" id="A0AA88HD37"/>
<evidence type="ECO:0000256" key="6">
    <source>
        <dbReference type="ARBA" id="ARBA00034482"/>
    </source>
</evidence>
<evidence type="ECO:0000256" key="7">
    <source>
        <dbReference type="SAM" id="MobiDB-lite"/>
    </source>
</evidence>